<dbReference type="OrthoDB" id="9936565at2"/>
<keyword evidence="2" id="KW-1185">Reference proteome</keyword>
<dbReference type="EMBL" id="CP002109">
    <property type="protein sequence ID" value="ADL04025.1"/>
    <property type="molecule type" value="Genomic_DNA"/>
</dbReference>
<dbReference type="Proteomes" id="UP000001662">
    <property type="component" value="Chromosome"/>
</dbReference>
<accession>D9R950</accession>
<protein>
    <submittedName>
        <fullName evidence="1">Uncharacterized protein</fullName>
    </submittedName>
</protein>
<organism evidence="1 2">
    <name type="scientific">Lacrimispora saccharolytica (strain ATCC 35040 / DSM 2544 / NRCC 2533 / WM1)</name>
    <name type="common">Clostridium saccharolyticum</name>
    <dbReference type="NCBI Taxonomy" id="610130"/>
    <lineage>
        <taxon>Bacteria</taxon>
        <taxon>Bacillati</taxon>
        <taxon>Bacillota</taxon>
        <taxon>Clostridia</taxon>
        <taxon>Lachnospirales</taxon>
        <taxon>Lachnospiraceae</taxon>
        <taxon>Lacrimispora</taxon>
    </lineage>
</organism>
<gene>
    <name evidence="1" type="ordered locus">Closa_1424</name>
</gene>
<sequence>MIKTDDEIVWGIFNDIIILPEEEYKMVCDYMMEKELIPGLAEEIIHKADEKRKEIAAHIAMR</sequence>
<evidence type="ECO:0000313" key="1">
    <source>
        <dbReference type="EMBL" id="ADL04025.1"/>
    </source>
</evidence>
<dbReference type="RefSeq" id="WP_013272116.1">
    <property type="nucleotide sequence ID" value="NC_014376.1"/>
</dbReference>
<dbReference type="KEGG" id="csh:Closa_1424"/>
<dbReference type="PaxDb" id="610130-Closa_1424"/>
<name>D9R950_LACSW</name>
<dbReference type="eggNOG" id="ENOG502ZNAI">
    <property type="taxonomic scope" value="Bacteria"/>
</dbReference>
<dbReference type="AlphaFoldDB" id="D9R950"/>
<dbReference type="HOGENOM" id="CLU_2896286_0_0_9"/>
<proteinExistence type="predicted"/>
<evidence type="ECO:0000313" key="2">
    <source>
        <dbReference type="Proteomes" id="UP000001662"/>
    </source>
</evidence>
<reference evidence="1" key="1">
    <citation type="submission" date="2010-07" db="EMBL/GenBank/DDBJ databases">
        <title>Complete sequence of Clostridium saccharolyticum WM1.</title>
        <authorList>
            <consortium name="US DOE Joint Genome Institute"/>
            <person name="Lucas S."/>
            <person name="Copeland A."/>
            <person name="Lapidus A."/>
            <person name="Cheng J.-F."/>
            <person name="Bruce D."/>
            <person name="Goodwin L."/>
            <person name="Pitluck S."/>
            <person name="Chertkov O."/>
            <person name="Detter J.C."/>
            <person name="Han C."/>
            <person name="Tapia R."/>
            <person name="Land M."/>
            <person name="Hauser L."/>
            <person name="Chang Y.-J."/>
            <person name="Jeffries C."/>
            <person name="Kyrpides N."/>
            <person name="Ivanova N."/>
            <person name="Mikhailova N."/>
            <person name="Mouttaki H."/>
            <person name="Lin L."/>
            <person name="Zhou J."/>
            <person name="Hemme C.L."/>
            <person name="Woyke T."/>
        </authorList>
    </citation>
    <scope>NUCLEOTIDE SEQUENCE [LARGE SCALE GENOMIC DNA]</scope>
    <source>
        <strain evidence="1">WM1</strain>
    </source>
</reference>